<dbReference type="EMBL" id="CP001013">
    <property type="protein sequence ID" value="ACB34556.1"/>
    <property type="molecule type" value="Genomic_DNA"/>
</dbReference>
<dbReference type="SMART" id="SM00528">
    <property type="entry name" value="HNS"/>
    <property type="match status" value="1"/>
</dbReference>
<dbReference type="HOGENOM" id="CLU_117503_4_1_4"/>
<dbReference type="KEGG" id="lch:Lcho_2290"/>
<evidence type="ECO:0000256" key="6">
    <source>
        <dbReference type="SAM" id="MobiDB-lite"/>
    </source>
</evidence>
<dbReference type="Gene3D" id="4.10.430.10">
    <property type="entry name" value="Histone-like protein H-NS, C-terminal domain"/>
    <property type="match status" value="1"/>
</dbReference>
<keyword evidence="3" id="KW-0963">Cytoplasm</keyword>
<sequence length="112" mass="12116">MSTYQELIAQRAALEKQTADLEKQIADTLKAERSNVINQIKTLMADHGITAADLGGKVGRPPKAAVAGAQPRKVAAKFRDPSTGETWSGRGLKPKWLTAALESGRKIEEFTL</sequence>
<proteinExistence type="inferred from homology"/>
<evidence type="ECO:0000256" key="3">
    <source>
        <dbReference type="ARBA" id="ARBA00022490"/>
    </source>
</evidence>
<feature type="region of interest" description="Disordered" evidence="6">
    <location>
        <begin position="62"/>
        <end position="89"/>
    </location>
</feature>
<organism evidence="8 9">
    <name type="scientific">Leptothrix cholodnii (strain ATCC 51168 / LMG 8142 / SP-6)</name>
    <name type="common">Leptothrix discophora (strain SP-6)</name>
    <dbReference type="NCBI Taxonomy" id="395495"/>
    <lineage>
        <taxon>Bacteria</taxon>
        <taxon>Pseudomonadati</taxon>
        <taxon>Pseudomonadota</taxon>
        <taxon>Betaproteobacteria</taxon>
        <taxon>Burkholderiales</taxon>
        <taxon>Sphaerotilaceae</taxon>
        <taxon>Leptothrix</taxon>
    </lineage>
</organism>
<dbReference type="Proteomes" id="UP000001693">
    <property type="component" value="Chromosome"/>
</dbReference>
<dbReference type="GO" id="GO:0003677">
    <property type="term" value="F:DNA binding"/>
    <property type="evidence" value="ECO:0007669"/>
    <property type="project" value="UniProtKB-KW"/>
</dbReference>
<dbReference type="PANTHER" id="PTHR38097:SF2">
    <property type="entry name" value="DNA-BINDING PROTEIN STPA"/>
    <property type="match status" value="1"/>
</dbReference>
<dbReference type="OrthoDB" id="5297879at2"/>
<gene>
    <name evidence="8" type="ordered locus">Lcho_2290</name>
</gene>
<evidence type="ECO:0000313" key="9">
    <source>
        <dbReference type="Proteomes" id="UP000001693"/>
    </source>
</evidence>
<evidence type="ECO:0000256" key="5">
    <source>
        <dbReference type="SAM" id="Coils"/>
    </source>
</evidence>
<dbReference type="Pfam" id="PF00816">
    <property type="entry name" value="Histone_HNS"/>
    <property type="match status" value="1"/>
</dbReference>
<reference evidence="8 9" key="1">
    <citation type="submission" date="2008-03" db="EMBL/GenBank/DDBJ databases">
        <title>Complete sequence of Leptothrix cholodnii SP-6.</title>
        <authorList>
            <consortium name="US DOE Joint Genome Institute"/>
            <person name="Copeland A."/>
            <person name="Lucas S."/>
            <person name="Lapidus A."/>
            <person name="Glavina del Rio T."/>
            <person name="Dalin E."/>
            <person name="Tice H."/>
            <person name="Bruce D."/>
            <person name="Goodwin L."/>
            <person name="Pitluck S."/>
            <person name="Chertkov O."/>
            <person name="Brettin T."/>
            <person name="Detter J.C."/>
            <person name="Han C."/>
            <person name="Kuske C.R."/>
            <person name="Schmutz J."/>
            <person name="Larimer F."/>
            <person name="Land M."/>
            <person name="Hauser L."/>
            <person name="Kyrpides N."/>
            <person name="Lykidis A."/>
            <person name="Emerson D."/>
            <person name="Richardson P."/>
        </authorList>
    </citation>
    <scope>NUCLEOTIDE SEQUENCE [LARGE SCALE GENOMIC DNA]</scope>
    <source>
        <strain evidence="9">ATCC 51168 / LMG 8142 / SP-6</strain>
    </source>
</reference>
<evidence type="ECO:0000259" key="7">
    <source>
        <dbReference type="SMART" id="SM00528"/>
    </source>
</evidence>
<evidence type="ECO:0000256" key="2">
    <source>
        <dbReference type="ARBA" id="ARBA00010610"/>
    </source>
</evidence>
<dbReference type="GO" id="GO:0009295">
    <property type="term" value="C:nucleoid"/>
    <property type="evidence" value="ECO:0007669"/>
    <property type="project" value="UniProtKB-SubCell"/>
</dbReference>
<comment type="similarity">
    <text evidence="2">Belongs to the histone-like protein H-NS family.</text>
</comment>
<name>B1Y434_LEPCP</name>
<dbReference type="InterPro" id="IPR037150">
    <property type="entry name" value="H-NS_C_dom_sf"/>
</dbReference>
<dbReference type="RefSeq" id="WP_012347314.1">
    <property type="nucleotide sequence ID" value="NC_010524.1"/>
</dbReference>
<evidence type="ECO:0000313" key="8">
    <source>
        <dbReference type="EMBL" id="ACB34556.1"/>
    </source>
</evidence>
<dbReference type="InterPro" id="IPR027444">
    <property type="entry name" value="H-NS_C_dom"/>
</dbReference>
<feature type="domain" description="DNA-binding protein H-NS-like C-terminal" evidence="7">
    <location>
        <begin position="68"/>
        <end position="112"/>
    </location>
</feature>
<feature type="coiled-coil region" evidence="5">
    <location>
        <begin position="4"/>
        <end position="46"/>
    </location>
</feature>
<keyword evidence="5" id="KW-0175">Coiled coil</keyword>
<dbReference type="eggNOG" id="COG2916">
    <property type="taxonomic scope" value="Bacteria"/>
</dbReference>
<dbReference type="AlphaFoldDB" id="B1Y434"/>
<dbReference type="STRING" id="395495.Lcho_2290"/>
<dbReference type="PANTHER" id="PTHR38097">
    <property type="match status" value="1"/>
</dbReference>
<comment type="subcellular location">
    <subcellularLocation>
        <location evidence="1">Cytoplasm</location>
        <location evidence="1">Nucleoid</location>
    </subcellularLocation>
</comment>
<keyword evidence="4" id="KW-0238">DNA-binding</keyword>
<accession>B1Y434</accession>
<dbReference type="SUPFAM" id="SSF81273">
    <property type="entry name" value="H-NS histone-like proteins"/>
    <property type="match status" value="1"/>
</dbReference>
<keyword evidence="9" id="KW-1185">Reference proteome</keyword>
<protein>
    <submittedName>
        <fullName evidence="8">Histone family protein nucleoid-structuring protein H-NS</fullName>
    </submittedName>
</protein>
<evidence type="ECO:0000256" key="4">
    <source>
        <dbReference type="ARBA" id="ARBA00023125"/>
    </source>
</evidence>
<evidence type="ECO:0000256" key="1">
    <source>
        <dbReference type="ARBA" id="ARBA00004453"/>
    </source>
</evidence>